<evidence type="ECO:0000313" key="2">
    <source>
        <dbReference type="Proteomes" id="UP000070134"/>
    </source>
</evidence>
<evidence type="ECO:0008006" key="3">
    <source>
        <dbReference type="Google" id="ProtNLM"/>
    </source>
</evidence>
<dbReference type="RefSeq" id="WP_066495977.1">
    <property type="nucleotide sequence ID" value="NZ_BJMO01000043.1"/>
</dbReference>
<dbReference type="EMBL" id="CP014518">
    <property type="protein sequence ID" value="AMM31667.1"/>
    <property type="molecule type" value="Genomic_DNA"/>
</dbReference>
<gene>
    <name evidence="1" type="ORF">SA2016_0982</name>
</gene>
<name>A0A126ZXI4_9MICC</name>
<organism evidence="1 2">
    <name type="scientific">Sinomonas atrocyanea</name>
    <dbReference type="NCBI Taxonomy" id="37927"/>
    <lineage>
        <taxon>Bacteria</taxon>
        <taxon>Bacillati</taxon>
        <taxon>Actinomycetota</taxon>
        <taxon>Actinomycetes</taxon>
        <taxon>Micrococcales</taxon>
        <taxon>Micrococcaceae</taxon>
        <taxon>Sinomonas</taxon>
    </lineage>
</organism>
<dbReference type="AlphaFoldDB" id="A0A126ZXI4"/>
<evidence type="ECO:0000313" key="1">
    <source>
        <dbReference type="EMBL" id="AMM31667.1"/>
    </source>
</evidence>
<protein>
    <recommendedName>
        <fullName evidence="3">N-acetyltransferase domain-containing protein</fullName>
    </recommendedName>
</protein>
<dbReference type="InterPro" id="IPR016181">
    <property type="entry name" value="Acyl_CoA_acyltransferase"/>
</dbReference>
<dbReference type="KEGG" id="satk:SA2016_0982"/>
<dbReference type="SUPFAM" id="SSF55729">
    <property type="entry name" value="Acyl-CoA N-acyltransferases (Nat)"/>
    <property type="match status" value="1"/>
</dbReference>
<accession>A0A126ZXI4</accession>
<keyword evidence="2" id="KW-1185">Reference proteome</keyword>
<proteinExistence type="predicted"/>
<sequence length="205" mass="21829">MDLSTGADGGLGARLRLDLALRRSRGPQADRSVEQWTAALVLGDDDGMDPEILGHAAIVRCVLGLPEMAEMLDGEDAGLGTAAAAVLDPCTGEPALPLQKSLLGQGDRFLVLDSVEFEPGWRRRGIGRWFAAEALAALAPGAMFAAAIAAPMDDTEGLERKRAEAKLRRVWADLGFEPLSRGVMVLDLGTATRGEKIAVFRTMFD</sequence>
<dbReference type="Proteomes" id="UP000070134">
    <property type="component" value="Chromosome"/>
</dbReference>
<reference evidence="1 2" key="1">
    <citation type="submission" date="2016-02" db="EMBL/GenBank/DDBJ databases">
        <title>Complete genome of Sinomonas atrocyanea KCTC 3377.</title>
        <authorList>
            <person name="Kim K.M."/>
        </authorList>
    </citation>
    <scope>NUCLEOTIDE SEQUENCE [LARGE SCALE GENOMIC DNA]</scope>
    <source>
        <strain evidence="1 2">KCTC 3377</strain>
    </source>
</reference>